<keyword evidence="2" id="KW-0812">Transmembrane</keyword>
<sequence length="113" mass="13010">EQTTITNSVSKFKEYDDEDLNFISLNRLADNSTQQNVFVNDHLYYNVSYLIPKLLFTSNIINFVRDNDIKGQIFSQIHALSNKHRSAFSMSLSFPFPFYGHTIKKILVATGVI</sequence>
<gene>
    <name evidence="5" type="ORF">TMI583_LOCUS48701</name>
</gene>
<dbReference type="PANTHER" id="PTHR13055">
    <property type="entry name" value="TUMOR ENDOTHELIAL MARKER 7 RELATED"/>
    <property type="match status" value="1"/>
</dbReference>
<evidence type="ECO:0000256" key="3">
    <source>
        <dbReference type="ARBA" id="ARBA00022729"/>
    </source>
</evidence>
<evidence type="ECO:0000256" key="2">
    <source>
        <dbReference type="ARBA" id="ARBA00022692"/>
    </source>
</evidence>
<feature type="non-terminal residue" evidence="5">
    <location>
        <position position="1"/>
    </location>
</feature>
<comment type="subcellular location">
    <subcellularLocation>
        <location evidence="1">Membrane</location>
        <topology evidence="1">Single-pass type I membrane protein</topology>
    </subcellularLocation>
</comment>
<dbReference type="EMBL" id="CAJOBA010101066">
    <property type="protein sequence ID" value="CAF4520358.1"/>
    <property type="molecule type" value="Genomic_DNA"/>
</dbReference>
<dbReference type="PANTHER" id="PTHR13055:SF12">
    <property type="entry name" value="LD40707P"/>
    <property type="match status" value="1"/>
</dbReference>
<evidence type="ECO:0000313" key="6">
    <source>
        <dbReference type="Proteomes" id="UP000682733"/>
    </source>
</evidence>
<evidence type="ECO:0000256" key="4">
    <source>
        <dbReference type="ARBA" id="ARBA00022989"/>
    </source>
</evidence>
<dbReference type="AlphaFoldDB" id="A0A8S2XWT2"/>
<comment type="caution">
    <text evidence="5">The sequence shown here is derived from an EMBL/GenBank/DDBJ whole genome shotgun (WGS) entry which is preliminary data.</text>
</comment>
<keyword evidence="4" id="KW-1133">Transmembrane helix</keyword>
<keyword evidence="4" id="KW-0472">Membrane</keyword>
<reference evidence="5" key="1">
    <citation type="submission" date="2021-02" db="EMBL/GenBank/DDBJ databases">
        <authorList>
            <person name="Nowell W R."/>
        </authorList>
    </citation>
    <scope>NUCLEOTIDE SEQUENCE</scope>
</reference>
<dbReference type="InterPro" id="IPR031152">
    <property type="entry name" value="PLXDC"/>
</dbReference>
<evidence type="ECO:0000313" key="5">
    <source>
        <dbReference type="EMBL" id="CAF4520358.1"/>
    </source>
</evidence>
<proteinExistence type="predicted"/>
<organism evidence="5 6">
    <name type="scientific">Didymodactylos carnosus</name>
    <dbReference type="NCBI Taxonomy" id="1234261"/>
    <lineage>
        <taxon>Eukaryota</taxon>
        <taxon>Metazoa</taxon>
        <taxon>Spiralia</taxon>
        <taxon>Gnathifera</taxon>
        <taxon>Rotifera</taxon>
        <taxon>Eurotatoria</taxon>
        <taxon>Bdelloidea</taxon>
        <taxon>Philodinida</taxon>
        <taxon>Philodinidae</taxon>
        <taxon>Didymodactylos</taxon>
    </lineage>
</organism>
<dbReference type="GO" id="GO:0016020">
    <property type="term" value="C:membrane"/>
    <property type="evidence" value="ECO:0007669"/>
    <property type="project" value="UniProtKB-SubCell"/>
</dbReference>
<evidence type="ECO:0000256" key="1">
    <source>
        <dbReference type="ARBA" id="ARBA00004479"/>
    </source>
</evidence>
<dbReference type="Proteomes" id="UP000682733">
    <property type="component" value="Unassembled WGS sequence"/>
</dbReference>
<keyword evidence="3" id="KW-0732">Signal</keyword>
<name>A0A8S2XWT2_9BILA</name>
<accession>A0A8S2XWT2</accession>
<protein>
    <submittedName>
        <fullName evidence="5">Uncharacterized protein</fullName>
    </submittedName>
</protein>